<protein>
    <submittedName>
        <fullName evidence="2">GT2 family glycosyltransferase</fullName>
    </submittedName>
</protein>
<proteinExistence type="predicted"/>
<sequence>MSSGMVLLDTDLIGQLPPGDILANGAVANFLEYSKANPAAVVIYCDHDEIDESGRRHSPRFKPDWNADYILCYDYVGPSVLFSRAAIDAAGGWRDDFPELETFDLLLRISENVGSGRIGHFAKPVWHCGLTGESTPIVALVNERLVRRKPAMSADLGMVPGTVKLRWPMPANPPHVTIIIPTRDRLELVRTAIDSILSRTEYPSFDIILVDNGSVEQQSLDYFKTISRDERISVLRDDGPFNFSRLNNRAADIAKGAVLALVNNDVEVMDGSWLREMVSIAIDPNIGAVGAKLLYGSGHLQHAGIVGGVGTVAGHGHKYELAESTGYMNRLLVQQTVVAVTGACLVVEASKYKAVGGLNEEHLTVAFNDVDLCLKLGDRGWRSVFTPWATLYHHESLSRGLDLSGERAARFEQEADFMVKEWGSKILQDRFYNPNLTLEHEDFSFRYPMP</sequence>
<dbReference type="AlphaFoldDB" id="A0A561R3I8"/>
<dbReference type="InterPro" id="IPR001173">
    <property type="entry name" value="Glyco_trans_2-like"/>
</dbReference>
<feature type="domain" description="Glycosyltransferase 2-like" evidence="1">
    <location>
        <begin position="177"/>
        <end position="291"/>
    </location>
</feature>
<dbReference type="PANTHER" id="PTHR43179">
    <property type="entry name" value="RHAMNOSYLTRANSFERASE WBBL"/>
    <property type="match status" value="1"/>
</dbReference>
<evidence type="ECO:0000259" key="1">
    <source>
        <dbReference type="Pfam" id="PF00535"/>
    </source>
</evidence>
<evidence type="ECO:0000313" key="2">
    <source>
        <dbReference type="EMBL" id="TWF57167.1"/>
    </source>
</evidence>
<dbReference type="InterPro" id="IPR029044">
    <property type="entry name" value="Nucleotide-diphossugar_trans"/>
</dbReference>
<accession>A0A561R3I8</accession>
<dbReference type="SUPFAM" id="SSF53448">
    <property type="entry name" value="Nucleotide-diphospho-sugar transferases"/>
    <property type="match status" value="2"/>
</dbReference>
<dbReference type="EMBL" id="VIWP01000002">
    <property type="protein sequence ID" value="TWF57167.1"/>
    <property type="molecule type" value="Genomic_DNA"/>
</dbReference>
<dbReference type="PANTHER" id="PTHR43179:SF7">
    <property type="entry name" value="RHAMNOSYLTRANSFERASE WBBL"/>
    <property type="match status" value="1"/>
</dbReference>
<reference evidence="2 3" key="1">
    <citation type="submission" date="2019-06" db="EMBL/GenBank/DDBJ databases">
        <title>Sorghum-associated microbial communities from plants grown in Nebraska, USA.</title>
        <authorList>
            <person name="Schachtman D."/>
        </authorList>
    </citation>
    <scope>NUCLEOTIDE SEQUENCE [LARGE SCALE GENOMIC DNA]</scope>
    <source>
        <strain evidence="2 3">1225</strain>
    </source>
</reference>
<dbReference type="GO" id="GO:0016740">
    <property type="term" value="F:transferase activity"/>
    <property type="evidence" value="ECO:0007669"/>
    <property type="project" value="UniProtKB-KW"/>
</dbReference>
<gene>
    <name evidence="2" type="ORF">FHW37_102808</name>
</gene>
<dbReference type="Gene3D" id="3.90.550.10">
    <property type="entry name" value="Spore Coat Polysaccharide Biosynthesis Protein SpsA, Chain A"/>
    <property type="match status" value="2"/>
</dbReference>
<name>A0A561R3I8_9HYPH</name>
<comment type="caution">
    <text evidence="2">The sequence shown here is derived from an EMBL/GenBank/DDBJ whole genome shotgun (WGS) entry which is preliminary data.</text>
</comment>
<dbReference type="Proteomes" id="UP000320653">
    <property type="component" value="Unassembled WGS sequence"/>
</dbReference>
<keyword evidence="2" id="KW-0808">Transferase</keyword>
<dbReference type="CDD" id="cd04186">
    <property type="entry name" value="GT_2_like_c"/>
    <property type="match status" value="1"/>
</dbReference>
<keyword evidence="3" id="KW-1185">Reference proteome</keyword>
<organism evidence="2 3">
    <name type="scientific">Neorhizobium alkalisoli</name>
    <dbReference type="NCBI Taxonomy" id="528178"/>
    <lineage>
        <taxon>Bacteria</taxon>
        <taxon>Pseudomonadati</taxon>
        <taxon>Pseudomonadota</taxon>
        <taxon>Alphaproteobacteria</taxon>
        <taxon>Hyphomicrobiales</taxon>
        <taxon>Rhizobiaceae</taxon>
        <taxon>Rhizobium/Agrobacterium group</taxon>
        <taxon>Neorhizobium</taxon>
    </lineage>
</organism>
<evidence type="ECO:0000313" key="3">
    <source>
        <dbReference type="Proteomes" id="UP000320653"/>
    </source>
</evidence>
<dbReference type="Pfam" id="PF00535">
    <property type="entry name" value="Glycos_transf_2"/>
    <property type="match status" value="1"/>
</dbReference>